<dbReference type="InterPro" id="IPR018062">
    <property type="entry name" value="HTH_AraC-typ_CS"/>
</dbReference>
<dbReference type="EMBL" id="VNFK01000007">
    <property type="protein sequence ID" value="TVU62729.1"/>
    <property type="molecule type" value="Genomic_DNA"/>
</dbReference>
<dbReference type="PANTHER" id="PTHR46796:SF12">
    <property type="entry name" value="HTH-TYPE DNA-BINDING TRANSCRIPTIONAL ACTIVATOR EUTR"/>
    <property type="match status" value="1"/>
</dbReference>
<keyword evidence="3" id="KW-0804">Transcription</keyword>
<dbReference type="Gene3D" id="1.10.10.60">
    <property type="entry name" value="Homeodomain-like"/>
    <property type="match status" value="1"/>
</dbReference>
<dbReference type="OrthoDB" id="2060755at2"/>
<reference evidence="5 6" key="1">
    <citation type="submission" date="2019-07" db="EMBL/GenBank/DDBJ databases">
        <title>Diversity of Bacteria from Kongsfjorden, Arctic.</title>
        <authorList>
            <person name="Yu Y."/>
        </authorList>
    </citation>
    <scope>NUCLEOTIDE SEQUENCE [LARGE SCALE GENOMIC DNA]</scope>
    <source>
        <strain evidence="5 6">SM1928</strain>
    </source>
</reference>
<dbReference type="PROSITE" id="PS01124">
    <property type="entry name" value="HTH_ARAC_FAMILY_2"/>
    <property type="match status" value="1"/>
</dbReference>
<evidence type="ECO:0000313" key="5">
    <source>
        <dbReference type="EMBL" id="TVU62729.1"/>
    </source>
</evidence>
<evidence type="ECO:0000256" key="2">
    <source>
        <dbReference type="ARBA" id="ARBA00023125"/>
    </source>
</evidence>
<dbReference type="PROSITE" id="PS00041">
    <property type="entry name" value="HTH_ARAC_FAMILY_1"/>
    <property type="match status" value="1"/>
</dbReference>
<dbReference type="SMART" id="SM00342">
    <property type="entry name" value="HTH_ARAC"/>
    <property type="match status" value="1"/>
</dbReference>
<keyword evidence="2" id="KW-0238">DNA-binding</keyword>
<dbReference type="GO" id="GO:0043565">
    <property type="term" value="F:sequence-specific DNA binding"/>
    <property type="evidence" value="ECO:0007669"/>
    <property type="project" value="InterPro"/>
</dbReference>
<dbReference type="SUPFAM" id="SSF46689">
    <property type="entry name" value="Homeodomain-like"/>
    <property type="match status" value="2"/>
</dbReference>
<dbReference type="InterPro" id="IPR035418">
    <property type="entry name" value="AraC-bd_2"/>
</dbReference>
<dbReference type="InterPro" id="IPR050204">
    <property type="entry name" value="AraC_XylS_family_regulators"/>
</dbReference>
<evidence type="ECO:0000256" key="1">
    <source>
        <dbReference type="ARBA" id="ARBA00023015"/>
    </source>
</evidence>
<protein>
    <submittedName>
        <fullName evidence="5">AraC family transcriptional regulator</fullName>
    </submittedName>
</protein>
<name>A0A558H0S3_PAENT</name>
<gene>
    <name evidence="5" type="ORF">FQP90_10870</name>
</gene>
<evidence type="ECO:0000256" key="3">
    <source>
        <dbReference type="ARBA" id="ARBA00023163"/>
    </source>
</evidence>
<evidence type="ECO:0000313" key="6">
    <source>
        <dbReference type="Proteomes" id="UP000316500"/>
    </source>
</evidence>
<dbReference type="RefSeq" id="WP_144650082.1">
    <property type="nucleotide sequence ID" value="NZ_VNFK01000007.1"/>
</dbReference>
<evidence type="ECO:0000259" key="4">
    <source>
        <dbReference type="PROSITE" id="PS01124"/>
    </source>
</evidence>
<dbReference type="GO" id="GO:0003700">
    <property type="term" value="F:DNA-binding transcription factor activity"/>
    <property type="evidence" value="ECO:0007669"/>
    <property type="project" value="InterPro"/>
</dbReference>
<feature type="domain" description="HTH araC/xylS-type" evidence="4">
    <location>
        <begin position="227"/>
        <end position="328"/>
    </location>
</feature>
<dbReference type="Proteomes" id="UP000316500">
    <property type="component" value="Unassembled WGS sequence"/>
</dbReference>
<dbReference type="Pfam" id="PF12833">
    <property type="entry name" value="HTH_18"/>
    <property type="match status" value="1"/>
</dbReference>
<comment type="caution">
    <text evidence="5">The sequence shown here is derived from an EMBL/GenBank/DDBJ whole genome shotgun (WGS) entry which is preliminary data.</text>
</comment>
<proteinExistence type="predicted"/>
<dbReference type="InterPro" id="IPR009057">
    <property type="entry name" value="Homeodomain-like_sf"/>
</dbReference>
<keyword evidence="1" id="KW-0805">Transcription regulation</keyword>
<accession>A0A558H0S3</accession>
<organism evidence="5 6">
    <name type="scientific">Paenarthrobacter nitroguajacolicus</name>
    <name type="common">Arthrobacter nitroguajacolicus</name>
    <dbReference type="NCBI Taxonomy" id="211146"/>
    <lineage>
        <taxon>Bacteria</taxon>
        <taxon>Bacillati</taxon>
        <taxon>Actinomycetota</taxon>
        <taxon>Actinomycetes</taxon>
        <taxon>Micrococcales</taxon>
        <taxon>Micrococcaceae</taxon>
        <taxon>Paenarthrobacter</taxon>
    </lineage>
</organism>
<dbReference type="PANTHER" id="PTHR46796">
    <property type="entry name" value="HTH-TYPE TRANSCRIPTIONAL ACTIVATOR RHAS-RELATED"/>
    <property type="match status" value="1"/>
</dbReference>
<dbReference type="AlphaFoldDB" id="A0A558H0S3"/>
<sequence length="332" mass="36567">MTLSRIAATLSSTGQRMLDPAHDKDQVVEACTRTLRPHTLRLNGRASRLAARLDHQQIGSLSINRLLYGAAVTVSPAEPDENSFLVSMPVRGRALFRYGSETAVATPDNAVVVGPYDLFQFDLDADYDQVVLRLDRHRVETVAGQAMTTGPGRRVELPLSLGLPPALLCSLIESSMSISTVKDSSWQHRVSLHLEELIIESLLIPSGDLPTPFQPRSPGGIASLRVRRATEYMLESIGEPVSLSSVARYCGISIRSLQASFRRELDTTPGQWLKMKRLETAHRILRESDPDGTSVTEVALQCGFFHLGEFSTQFKSRYGTTPSVVLKAARIR</sequence>
<dbReference type="InterPro" id="IPR018060">
    <property type="entry name" value="HTH_AraC"/>
</dbReference>
<dbReference type="Pfam" id="PF14525">
    <property type="entry name" value="AraC_binding_2"/>
    <property type="match status" value="1"/>
</dbReference>